<protein>
    <submittedName>
        <fullName evidence="1">Endonuclease/exonuclease/phosphatase family protein</fullName>
    </submittedName>
</protein>
<dbReference type="Gene3D" id="3.60.10.10">
    <property type="entry name" value="Endonuclease/exonuclease/phosphatase"/>
    <property type="match status" value="1"/>
</dbReference>
<evidence type="ECO:0000313" key="2">
    <source>
        <dbReference type="Proteomes" id="UP001164718"/>
    </source>
</evidence>
<keyword evidence="1" id="KW-0378">Hydrolase</keyword>
<keyword evidence="1" id="KW-0255">Endonuclease</keyword>
<organism evidence="1 2">
    <name type="scientific">Fervidibacillus albus</name>
    <dbReference type="NCBI Taxonomy" id="2980026"/>
    <lineage>
        <taxon>Bacteria</taxon>
        <taxon>Bacillati</taxon>
        <taxon>Bacillota</taxon>
        <taxon>Bacilli</taxon>
        <taxon>Bacillales</taxon>
        <taxon>Bacillaceae</taxon>
        <taxon>Fervidibacillus</taxon>
    </lineage>
</organism>
<gene>
    <name evidence="1" type="ORF">OE104_10125</name>
</gene>
<accession>A0A9E8RVI0</accession>
<name>A0A9E8RVI0_9BACI</name>
<dbReference type="KEGG" id="faf:OE104_10125"/>
<dbReference type="EMBL" id="CP106878">
    <property type="protein sequence ID" value="WAA08958.1"/>
    <property type="molecule type" value="Genomic_DNA"/>
</dbReference>
<reference evidence="1" key="1">
    <citation type="submission" date="2022-09" db="EMBL/GenBank/DDBJ databases">
        <title>Complete Genomes of Fervidibacillus albus and Fervidibacillus halotolerans isolated from tidal flat sediments.</title>
        <authorList>
            <person name="Kwon K.K."/>
            <person name="Yang S.-H."/>
            <person name="Park M.J."/>
            <person name="Oh H.-M."/>
        </authorList>
    </citation>
    <scope>NUCLEOTIDE SEQUENCE</scope>
    <source>
        <strain evidence="1">MEBiC13591</strain>
    </source>
</reference>
<sequence>MRILSLNINNFGGLKNKEQYKRTGQLQKWNNLNKTNVATAIFTYIQQEIPDIVILHEFEMNTGLSNQFIKSLNDIGYGIIPYDENKFKNPSITIMFVRKEWLYEKLDNPHKSKTGKILRASVIKVADCIIYGVHVPLKNGMVFWDELIDFYKIHREEKIVIIGDLNVYDLGTKQKQKYLELLKSNAIDAWREKGNPNSTKTHIAGRRLDYAIMSPTLYKYLNSIRIDPYLMNYGKTDHAALIIEI</sequence>
<evidence type="ECO:0000313" key="1">
    <source>
        <dbReference type="EMBL" id="WAA08958.1"/>
    </source>
</evidence>
<dbReference type="SUPFAM" id="SSF56219">
    <property type="entry name" value="DNase I-like"/>
    <property type="match status" value="1"/>
</dbReference>
<proteinExistence type="predicted"/>
<dbReference type="Proteomes" id="UP001164718">
    <property type="component" value="Chromosome"/>
</dbReference>
<keyword evidence="2" id="KW-1185">Reference proteome</keyword>
<dbReference type="InterPro" id="IPR036691">
    <property type="entry name" value="Endo/exonu/phosph_ase_sf"/>
</dbReference>
<keyword evidence="1" id="KW-0540">Nuclease</keyword>
<dbReference type="RefSeq" id="WP_275416742.1">
    <property type="nucleotide sequence ID" value="NZ_CP106878.1"/>
</dbReference>
<dbReference type="AlphaFoldDB" id="A0A9E8RVI0"/>
<dbReference type="GO" id="GO:0004519">
    <property type="term" value="F:endonuclease activity"/>
    <property type="evidence" value="ECO:0007669"/>
    <property type="project" value="UniProtKB-KW"/>
</dbReference>